<dbReference type="GO" id="GO:0045944">
    <property type="term" value="P:positive regulation of transcription by RNA polymerase II"/>
    <property type="evidence" value="ECO:0007669"/>
    <property type="project" value="TreeGrafter"/>
</dbReference>
<dbReference type="Pfam" id="PF00172">
    <property type="entry name" value="Zn_clus"/>
    <property type="match status" value="1"/>
</dbReference>
<comment type="subcellular location">
    <subcellularLocation>
        <location evidence="1">Nucleus</location>
    </subcellularLocation>
</comment>
<evidence type="ECO:0000313" key="8">
    <source>
        <dbReference type="Proteomes" id="UP000215289"/>
    </source>
</evidence>
<dbReference type="STRING" id="1245748.A0A421CUG1"/>
<dbReference type="Gene3D" id="4.10.240.10">
    <property type="entry name" value="Zn(2)-C6 fungal-type DNA-binding domain"/>
    <property type="match status" value="1"/>
</dbReference>
<reference evidence="7 8" key="1">
    <citation type="submission" date="2018-08" db="EMBL/GenBank/DDBJ databases">
        <title>Draft genome sequences of two Aspergillus turcosus clinical strains isolated from bronchoalveolar lavage fluid: one azole-susceptible and the other azole-resistant.</title>
        <authorList>
            <person name="Parent-Michaud M."/>
            <person name="Dufresne P.J."/>
            <person name="Fournier E."/>
            <person name="Martineau C."/>
            <person name="Moreira S."/>
            <person name="Perkins V."/>
            <person name="De Repentigny L."/>
            <person name="Dufresne S.F."/>
        </authorList>
    </citation>
    <scope>NUCLEOTIDE SEQUENCE [LARGE SCALE GENOMIC DNA]</scope>
    <source>
        <strain evidence="7">HMR AF 1038</strain>
    </source>
</reference>
<evidence type="ECO:0000313" key="7">
    <source>
        <dbReference type="EMBL" id="RLL93515.1"/>
    </source>
</evidence>
<organism evidence="7 8">
    <name type="scientific">Aspergillus turcosus</name>
    <dbReference type="NCBI Taxonomy" id="1245748"/>
    <lineage>
        <taxon>Eukaryota</taxon>
        <taxon>Fungi</taxon>
        <taxon>Dikarya</taxon>
        <taxon>Ascomycota</taxon>
        <taxon>Pezizomycotina</taxon>
        <taxon>Eurotiomycetes</taxon>
        <taxon>Eurotiomycetidae</taxon>
        <taxon>Eurotiales</taxon>
        <taxon>Aspergillaceae</taxon>
        <taxon>Aspergillus</taxon>
        <taxon>Aspergillus subgen. Fumigati</taxon>
    </lineage>
</organism>
<evidence type="ECO:0000256" key="4">
    <source>
        <dbReference type="ARBA" id="ARBA00023163"/>
    </source>
</evidence>
<dbReference type="GO" id="GO:0000981">
    <property type="term" value="F:DNA-binding transcription factor activity, RNA polymerase II-specific"/>
    <property type="evidence" value="ECO:0007669"/>
    <property type="project" value="InterPro"/>
</dbReference>
<accession>A0A421CUG1</accession>
<dbReference type="EMBL" id="NIDN02000299">
    <property type="protein sequence ID" value="RLL93515.1"/>
    <property type="molecule type" value="Genomic_DNA"/>
</dbReference>
<evidence type="ECO:0000259" key="6">
    <source>
        <dbReference type="PROSITE" id="PS50048"/>
    </source>
</evidence>
<keyword evidence="2" id="KW-0805">Transcription regulation</keyword>
<evidence type="ECO:0000256" key="2">
    <source>
        <dbReference type="ARBA" id="ARBA00023015"/>
    </source>
</evidence>
<dbReference type="InterPro" id="IPR001138">
    <property type="entry name" value="Zn2Cys6_DnaBD"/>
</dbReference>
<dbReference type="OrthoDB" id="407832at2759"/>
<dbReference type="PANTHER" id="PTHR37534">
    <property type="entry name" value="TRANSCRIPTIONAL ACTIVATOR PROTEIN UGA3"/>
    <property type="match status" value="1"/>
</dbReference>
<dbReference type="PANTHER" id="PTHR37534:SF25">
    <property type="entry name" value="ZN(II)2CYS6 TRANSCRIPTION FACTOR (EUROFUNG)"/>
    <property type="match status" value="1"/>
</dbReference>
<keyword evidence="5" id="KW-0539">Nucleus</keyword>
<dbReference type="AlphaFoldDB" id="A0A421CUG1"/>
<evidence type="ECO:0000256" key="3">
    <source>
        <dbReference type="ARBA" id="ARBA00023125"/>
    </source>
</evidence>
<name>A0A421CUG1_9EURO</name>
<dbReference type="PROSITE" id="PS00463">
    <property type="entry name" value="ZN2_CY6_FUNGAL_1"/>
    <property type="match status" value="1"/>
</dbReference>
<keyword evidence="8" id="KW-1185">Reference proteome</keyword>
<dbReference type="SUPFAM" id="SSF57701">
    <property type="entry name" value="Zn2/Cys6 DNA-binding domain"/>
    <property type="match status" value="1"/>
</dbReference>
<dbReference type="Pfam" id="PF11951">
    <property type="entry name" value="Fungal_trans_2"/>
    <property type="match status" value="1"/>
</dbReference>
<dbReference type="SMART" id="SM00066">
    <property type="entry name" value="GAL4"/>
    <property type="match status" value="1"/>
</dbReference>
<dbReference type="Proteomes" id="UP000215289">
    <property type="component" value="Unassembled WGS sequence"/>
</dbReference>
<gene>
    <name evidence="7" type="ORF">CFD26_101322</name>
</gene>
<evidence type="ECO:0000256" key="5">
    <source>
        <dbReference type="ARBA" id="ARBA00023242"/>
    </source>
</evidence>
<dbReference type="GO" id="GO:0000976">
    <property type="term" value="F:transcription cis-regulatory region binding"/>
    <property type="evidence" value="ECO:0007669"/>
    <property type="project" value="TreeGrafter"/>
</dbReference>
<dbReference type="GO" id="GO:0008270">
    <property type="term" value="F:zinc ion binding"/>
    <property type="evidence" value="ECO:0007669"/>
    <property type="project" value="InterPro"/>
</dbReference>
<keyword evidence="4" id="KW-0804">Transcription</keyword>
<proteinExistence type="predicted"/>
<dbReference type="PROSITE" id="PS50048">
    <property type="entry name" value="ZN2_CY6_FUNGAL_2"/>
    <property type="match status" value="1"/>
</dbReference>
<dbReference type="InterPro" id="IPR036864">
    <property type="entry name" value="Zn2-C6_fun-type_DNA-bd_sf"/>
</dbReference>
<protein>
    <recommendedName>
        <fullName evidence="6">Zn(2)-C6 fungal-type domain-containing protein</fullName>
    </recommendedName>
</protein>
<dbReference type="InterPro" id="IPR021858">
    <property type="entry name" value="Fun_TF"/>
</dbReference>
<feature type="domain" description="Zn(2)-C6 fungal-type" evidence="6">
    <location>
        <begin position="10"/>
        <end position="40"/>
    </location>
</feature>
<sequence length="512" mass="58274">MVKNRRTRSGCLTCRQRRVKCDEGQPNCLRCVRSGRECVKGWNIRFIHGHAEFLFQDWQTWMPVRGQQFSFVDETSETHAWYTDDYDTILSPSEDLQEATPTPRQFEEGNPFLDSSPIVLRTPSELQSPTRILHNYFSTLPIEQPKLLDTQEAFLLRHYITTFGGSLDICDPQRHFSSVVPDLATRSPVLLNAALAASAHHLSRVTDYDPLVVDMYHERCVELLIPMLGELSSVPDEVIAATVLLRLYEQMSSAITGLDSERHLSGTGALMDSESSCATAGGIRQASFWIFLRQAIDVALNHQRPLKFNLEAYAGQMDLSVLWDDWAWANRMVWITAEVVAYVFARDNCQARLEELRRKIDTWWEQKPDSFGPLHVAPGAVFPEIYFVRPWHAIGMQYYYTAMILLLVADSSRLKLGVGYRESRQALEAEVAAHFSVLLGISTNGDDIQGRLGACHVVSVCAPWITDRMHQEATVRILRRLESENAWPTRAIALAAMEEWQWDAEDRQRALG</sequence>
<dbReference type="CDD" id="cd00067">
    <property type="entry name" value="GAL4"/>
    <property type="match status" value="1"/>
</dbReference>
<evidence type="ECO:0000256" key="1">
    <source>
        <dbReference type="ARBA" id="ARBA00004123"/>
    </source>
</evidence>
<dbReference type="GO" id="GO:0005634">
    <property type="term" value="C:nucleus"/>
    <property type="evidence" value="ECO:0007669"/>
    <property type="project" value="UniProtKB-SubCell"/>
</dbReference>
<comment type="caution">
    <text evidence="7">The sequence shown here is derived from an EMBL/GenBank/DDBJ whole genome shotgun (WGS) entry which is preliminary data.</text>
</comment>
<keyword evidence="3" id="KW-0238">DNA-binding</keyword>